<dbReference type="GeneID" id="80532005"/>
<feature type="region of interest" description="Disordered" evidence="2">
    <location>
        <begin position="984"/>
        <end position="1014"/>
    </location>
</feature>
<dbReference type="InterPro" id="IPR005655">
    <property type="entry name" value="Herpes_UL37"/>
</dbReference>
<evidence type="ECO:0000313" key="4">
    <source>
        <dbReference type="Proteomes" id="UP000325841"/>
    </source>
</evidence>
<dbReference type="KEGG" id="vg:80532005"/>
<protein>
    <submittedName>
        <fullName evidence="3">Tegument protein UL37</fullName>
    </submittedName>
</protein>
<gene>
    <name evidence="3" type="primary">UL37</name>
</gene>
<keyword evidence="1" id="KW-0175">Coiled coil</keyword>
<evidence type="ECO:0000256" key="2">
    <source>
        <dbReference type="SAM" id="MobiDB-lite"/>
    </source>
</evidence>
<feature type="region of interest" description="Disordered" evidence="2">
    <location>
        <begin position="923"/>
        <end position="942"/>
    </location>
</feature>
<keyword evidence="4" id="KW-1185">Reference proteome</keyword>
<dbReference type="GO" id="GO:0019068">
    <property type="term" value="P:virion assembly"/>
    <property type="evidence" value="ECO:0007669"/>
    <property type="project" value="InterPro"/>
</dbReference>
<sequence>MSGDPVRALWAALERLDGEAAGPAALAEARAAVSEFLLSSGSSSLDFVAPRWAALQRAACRAYERMRTPDAALLAENLPGLVLWRLPGTARDTAAFMAAVRDLANDTIAEAPLGHLAAARLRATAAFGPVNTQRTVVEWTSLFLEIYAREDAAGAGAGVLGPDPAPRSPAGSAAVVRPLLQSRFRLLYDMPFFQAGLAALAHAANWKVPMAAVARRATDAAAPPLARALFAVALVDEYFPEPDDDEGAAPGLAEAFAEIADLVPPEALVPAGAANAFARTSHDVRVSAALAYRDPFVRGAAAGSVAVRVRADAALLADDALLGRDAVAVHTGAVARLLERAGAGAGASPPAPATAAALARVAEHAAAVWDAVQASATPDQAVETLASAGFTPGACAALERAVLAQLSRPEARAPADALQAVGCVAVAGGALFKLFDAYGPSADYLAHYTATIANLHPYYADVLPLLGLPDGGLEQTIRHCMAPRPRTDYVAAIRAALAAEAAAAEKRAAGARAPAEAEAAAAAGAAAREALLTWFDLRAAERWGVAAPAPEAPPAPAPAPGSAAAGAEFARAARALEFPRTDAVPAAVLRDPAFAPYFAAAVLSDVLVAADALPFCAGGAAQLMALVAWARDCGAGAVANVDGYRTKLSALAAGLWPFADAGAPAPTTTQVRNAEAVLGELHAAATAAAECLPPDARPPVPARPRVGGCVFLASMYLQAAFARLRGYAAETEALAASMAAAVGEIAGAVARLGALFDCHFAPVPGQQMLAVYAARGAPSALGAWRSADLADAVRGARAEAERARAEVRVSLAALQRAAARTTQALQECEAADARPPGGGLDDAHRALLAGHSALVRAQTALALAAGKLAAGAEAPGLHEVGRFLRRWDAIGAALGRALDDRGGERDVAELVERLRGVWDEVQEERDAAAPAPPRAGADSDAAAAAEEAVLALMEGYSEVRGDEGSPALLDARVDVADWAGVDRGPLQRRTAAPAPGTAGADPAAGGGGGADAAAGPWLTTEDLLAEVDGVCIDRPVPAR</sequence>
<reference evidence="3 4" key="1">
    <citation type="submission" date="2018-03" db="EMBL/GenBank/DDBJ databases">
        <title>Cervid herpesvirus genomes.</title>
        <authorList>
            <person name="Das Neves C.G."/>
            <person name="Davison A.J."/>
        </authorList>
    </citation>
    <scope>NUCLEOTIDE SEQUENCE [LARGE SCALE GENOMIC DNA]</scope>
    <source>
        <strain evidence="3 4">Anlier</strain>
    </source>
</reference>
<accession>A0A455JM66</accession>
<dbReference type="EMBL" id="MH036942">
    <property type="protein sequence ID" value="AVT50672.1"/>
    <property type="molecule type" value="Genomic_DNA"/>
</dbReference>
<dbReference type="Pfam" id="PF03970">
    <property type="entry name" value="Herpes_UL37_1"/>
    <property type="match status" value="1"/>
</dbReference>
<feature type="coiled-coil region" evidence="1">
    <location>
        <begin position="786"/>
        <end position="831"/>
    </location>
</feature>
<name>A0A455JM66_9ALPH</name>
<dbReference type="RefSeq" id="YP_010794988.1">
    <property type="nucleotide sequence ID" value="NC_075564.1"/>
</dbReference>
<evidence type="ECO:0000256" key="1">
    <source>
        <dbReference type="SAM" id="Coils"/>
    </source>
</evidence>
<evidence type="ECO:0000313" key="3">
    <source>
        <dbReference type="EMBL" id="AVT50672.1"/>
    </source>
</evidence>
<proteinExistence type="predicted"/>
<organism evidence="3 4">
    <name type="scientific">Cervid alphaherpesvirus 1</name>
    <dbReference type="NCBI Taxonomy" id="79891"/>
    <lineage>
        <taxon>Viruses</taxon>
        <taxon>Duplodnaviria</taxon>
        <taxon>Heunggongvirae</taxon>
        <taxon>Peploviricota</taxon>
        <taxon>Herviviricetes</taxon>
        <taxon>Herpesvirales</taxon>
        <taxon>Orthoherpesviridae</taxon>
        <taxon>Alphaherpesvirinae</taxon>
        <taxon>Varicellovirus</taxon>
        <taxon>Varicellovirus cervidalpha1</taxon>
    </lineage>
</organism>
<feature type="compositionally biased region" description="Low complexity" evidence="2">
    <location>
        <begin position="990"/>
        <end position="1003"/>
    </location>
</feature>
<dbReference type="Proteomes" id="UP000325841">
    <property type="component" value="Segment"/>
</dbReference>